<dbReference type="AlphaFoldDB" id="A0A8K0HSX1"/>
<comment type="caution">
    <text evidence="3">The sequence shown here is derived from an EMBL/GenBank/DDBJ whole genome shotgun (WGS) entry which is preliminary data.</text>
</comment>
<keyword evidence="4" id="KW-1185">Reference proteome</keyword>
<reference evidence="3" key="1">
    <citation type="submission" date="2020-03" db="EMBL/GenBank/DDBJ databases">
        <title>A high-quality chromosome-level genome assembly of a woody plant with both climbing and erect habits, Rhamnella rubrinervis.</title>
        <authorList>
            <person name="Lu Z."/>
            <person name="Yang Y."/>
            <person name="Zhu X."/>
            <person name="Sun Y."/>
        </authorList>
    </citation>
    <scope>NUCLEOTIDE SEQUENCE</scope>
    <source>
        <strain evidence="3">BYM</strain>
        <tissue evidence="3">Leaf</tissue>
    </source>
</reference>
<accession>A0A8K0HSX1</accession>
<keyword evidence="2" id="KW-1133">Transmembrane helix</keyword>
<sequence length="127" mass="13732">MDIDLLWIPGGWNIIIIVFMAKAGSGGYSFFELPTTTLLFLVLLLLVVAVPVLFARPCAKLSKTSMAVSSAAAAARHVLQLSAQQSSSSMEFDSYYKQAAKNKNLTEKHFESSAHEVPSGPNPDSNK</sequence>
<dbReference type="OrthoDB" id="759183at2759"/>
<dbReference type="GO" id="GO:0033612">
    <property type="term" value="F:receptor serine/threonine kinase binding"/>
    <property type="evidence" value="ECO:0007669"/>
    <property type="project" value="InterPro"/>
</dbReference>
<dbReference type="PANTHER" id="PTHR35301">
    <property type="entry name" value="CLAVATA3/ESR (CLE)-RELATED PROTEIN 41-RELATED"/>
    <property type="match status" value="1"/>
</dbReference>
<dbReference type="EMBL" id="VOIH02000001">
    <property type="protein sequence ID" value="KAF3457668.1"/>
    <property type="molecule type" value="Genomic_DNA"/>
</dbReference>
<dbReference type="InterPro" id="IPR037495">
    <property type="entry name" value="CLE41/42/44"/>
</dbReference>
<evidence type="ECO:0000256" key="2">
    <source>
        <dbReference type="SAM" id="Phobius"/>
    </source>
</evidence>
<feature type="region of interest" description="Disordered" evidence="1">
    <location>
        <begin position="107"/>
        <end position="127"/>
    </location>
</feature>
<dbReference type="PANTHER" id="PTHR35301:SF1">
    <property type="entry name" value="CLAVATA3_ESR (CLE)-RELATED PROTEIN 41-RELATED"/>
    <property type="match status" value="1"/>
</dbReference>
<keyword evidence="2" id="KW-0472">Membrane</keyword>
<keyword evidence="2" id="KW-0812">Transmembrane</keyword>
<protein>
    <submittedName>
        <fullName evidence="3">Uncharacterized protein</fullName>
    </submittedName>
</protein>
<feature type="transmembrane region" description="Helical" evidence="2">
    <location>
        <begin position="37"/>
        <end position="55"/>
    </location>
</feature>
<evidence type="ECO:0000313" key="3">
    <source>
        <dbReference type="EMBL" id="KAF3457668.1"/>
    </source>
</evidence>
<gene>
    <name evidence="3" type="ORF">FNV43_RR02326</name>
</gene>
<organism evidence="3 4">
    <name type="scientific">Rhamnella rubrinervis</name>
    <dbReference type="NCBI Taxonomy" id="2594499"/>
    <lineage>
        <taxon>Eukaryota</taxon>
        <taxon>Viridiplantae</taxon>
        <taxon>Streptophyta</taxon>
        <taxon>Embryophyta</taxon>
        <taxon>Tracheophyta</taxon>
        <taxon>Spermatophyta</taxon>
        <taxon>Magnoliopsida</taxon>
        <taxon>eudicotyledons</taxon>
        <taxon>Gunneridae</taxon>
        <taxon>Pentapetalae</taxon>
        <taxon>rosids</taxon>
        <taxon>fabids</taxon>
        <taxon>Rosales</taxon>
        <taxon>Rhamnaceae</taxon>
        <taxon>rhamnoid group</taxon>
        <taxon>Rhamneae</taxon>
        <taxon>Rhamnella</taxon>
    </lineage>
</organism>
<proteinExistence type="predicted"/>
<evidence type="ECO:0000256" key="1">
    <source>
        <dbReference type="SAM" id="MobiDB-lite"/>
    </source>
</evidence>
<evidence type="ECO:0000313" key="4">
    <source>
        <dbReference type="Proteomes" id="UP000796880"/>
    </source>
</evidence>
<dbReference type="GO" id="GO:0048046">
    <property type="term" value="C:apoplast"/>
    <property type="evidence" value="ECO:0007669"/>
    <property type="project" value="TreeGrafter"/>
</dbReference>
<dbReference type="GO" id="GO:0010089">
    <property type="term" value="P:xylem development"/>
    <property type="evidence" value="ECO:0007669"/>
    <property type="project" value="InterPro"/>
</dbReference>
<name>A0A8K0HSX1_9ROSA</name>
<dbReference type="Proteomes" id="UP000796880">
    <property type="component" value="Unassembled WGS sequence"/>
</dbReference>
<feature type="transmembrane region" description="Helical" evidence="2">
    <location>
        <begin position="12"/>
        <end position="31"/>
    </location>
</feature>